<dbReference type="EMBL" id="CAMAPF010000045">
    <property type="protein sequence ID" value="CAH9083819.1"/>
    <property type="molecule type" value="Genomic_DNA"/>
</dbReference>
<evidence type="ECO:0000313" key="1">
    <source>
        <dbReference type="EMBL" id="CAH9083819.1"/>
    </source>
</evidence>
<dbReference type="InterPro" id="IPR001461">
    <property type="entry name" value="Aspartic_peptidase_A1"/>
</dbReference>
<dbReference type="PANTHER" id="PTHR13683">
    <property type="entry name" value="ASPARTYL PROTEASES"/>
    <property type="match status" value="1"/>
</dbReference>
<gene>
    <name evidence="1" type="ORF">CEPIT_LOCUS8691</name>
</gene>
<protein>
    <submittedName>
        <fullName evidence="1">Uncharacterized protein</fullName>
    </submittedName>
</protein>
<dbReference type="AlphaFoldDB" id="A0AAV0CSU6"/>
<sequence length="89" mass="9584">MDVLSILASQGIVGNSFSLCFSPNGNGRLIFGDKGTRNQKKTPLDLTIENEAHNVLIEEIVVHQNVLKHVGLAVFFDSGTSFTILSDPG</sequence>
<dbReference type="InterPro" id="IPR021109">
    <property type="entry name" value="Peptidase_aspartic_dom_sf"/>
</dbReference>
<organism evidence="1 2">
    <name type="scientific">Cuscuta epithymum</name>
    <dbReference type="NCBI Taxonomy" id="186058"/>
    <lineage>
        <taxon>Eukaryota</taxon>
        <taxon>Viridiplantae</taxon>
        <taxon>Streptophyta</taxon>
        <taxon>Embryophyta</taxon>
        <taxon>Tracheophyta</taxon>
        <taxon>Spermatophyta</taxon>
        <taxon>Magnoliopsida</taxon>
        <taxon>eudicotyledons</taxon>
        <taxon>Gunneridae</taxon>
        <taxon>Pentapetalae</taxon>
        <taxon>asterids</taxon>
        <taxon>lamiids</taxon>
        <taxon>Solanales</taxon>
        <taxon>Convolvulaceae</taxon>
        <taxon>Cuscuteae</taxon>
        <taxon>Cuscuta</taxon>
        <taxon>Cuscuta subgen. Cuscuta</taxon>
    </lineage>
</organism>
<dbReference type="Proteomes" id="UP001152523">
    <property type="component" value="Unassembled WGS sequence"/>
</dbReference>
<feature type="non-terminal residue" evidence="1">
    <location>
        <position position="89"/>
    </location>
</feature>
<comment type="caution">
    <text evidence="1">The sequence shown here is derived from an EMBL/GenBank/DDBJ whole genome shotgun (WGS) entry which is preliminary data.</text>
</comment>
<dbReference type="GO" id="GO:0004190">
    <property type="term" value="F:aspartic-type endopeptidase activity"/>
    <property type="evidence" value="ECO:0007669"/>
    <property type="project" value="InterPro"/>
</dbReference>
<reference evidence="1" key="1">
    <citation type="submission" date="2022-07" db="EMBL/GenBank/DDBJ databases">
        <authorList>
            <person name="Macas J."/>
            <person name="Novak P."/>
            <person name="Neumann P."/>
        </authorList>
    </citation>
    <scope>NUCLEOTIDE SEQUENCE</scope>
</reference>
<dbReference type="GO" id="GO:0006508">
    <property type="term" value="P:proteolysis"/>
    <property type="evidence" value="ECO:0007669"/>
    <property type="project" value="InterPro"/>
</dbReference>
<proteinExistence type="predicted"/>
<dbReference type="SUPFAM" id="SSF50630">
    <property type="entry name" value="Acid proteases"/>
    <property type="match status" value="1"/>
</dbReference>
<name>A0AAV0CSU6_9ASTE</name>
<dbReference type="PANTHER" id="PTHR13683:SF826">
    <property type="entry name" value="ASPARTYL PROTEASE FAMILY PROTEIN 1"/>
    <property type="match status" value="1"/>
</dbReference>
<dbReference type="Gene3D" id="2.40.70.10">
    <property type="entry name" value="Acid Proteases"/>
    <property type="match status" value="1"/>
</dbReference>
<keyword evidence="2" id="KW-1185">Reference proteome</keyword>
<evidence type="ECO:0000313" key="2">
    <source>
        <dbReference type="Proteomes" id="UP001152523"/>
    </source>
</evidence>
<accession>A0AAV0CSU6</accession>